<dbReference type="AlphaFoldDB" id="A0A9D4R8D9"/>
<feature type="non-terminal residue" evidence="8">
    <location>
        <position position="938"/>
    </location>
</feature>
<dbReference type="PANTHER" id="PTHR24251">
    <property type="entry name" value="OVOCHYMASE-RELATED"/>
    <property type="match status" value="1"/>
</dbReference>
<dbReference type="SUPFAM" id="SSF57424">
    <property type="entry name" value="LDL receptor-like module"/>
    <property type="match status" value="4"/>
</dbReference>
<sequence>CGGVLTDPFGVITSPNFPSHYSNDVECTWIINAPEGYQINVNFTDFALEDNSNCNYDYLELFNGRSASSSSIGKFCGTVPPRGFTSQSNNARIVFFTDSGVSARGFNLSYTFSLKGSIYMGCYPDSGNRILAEYEHLSDSNSPAECSKNCSNYKFFGVESWKFCRCGNTLNYATQTLESECRNDCPGNRKVKCGADWRMNLYRHWGCPPGSYSVNCSKQCHCRVSSCDDVTGACGNGGCKDGWTGKACNESCPTGRYSVNCSKLCHCRLGPCDGVTGACGNGGCKDGWTGKACNESCRGDQYTCADGNCVEAVIRCDGRPQCEDGSDEVGCPKDCGPNLWQCRDLSCVPASMRCDGLSQCEDGTDELECRKACRSDEFTCRYGNCVQGRMRCDGIPQCEDRSDEEGCKDDPPVANAGVDITERYRPNLEITLNGSLSTDDKAIVRYVWSQLGADGALQEGPVIRVRGLRVGQYEFSLLVQDARGQTNTDRVRVNIVGCRGDQYTCADGNCVEAVMRCDGRPQCEDGSDEVGCQCGGVLTGPFGVITSPNYPSNYSSKIKCTWVINAPEGYWINVNFTDFALAVHTNCSYDYLELFHGPSTSSPSIGKYCGTVPPMGFTSQSNYSCIVFSRDSGVGARGFNLTYTFSVQGIIYMGCYQDSSNRILADYDYFSDSNSPSECSKTCSRYKFFGVELRRHCLCGNTLNSATPTLESECKLICPGDKSQICGAHWRTNLYRHWECLPGSYSANCSKLCHCRMGPCDVVTGACGNGGCKDGWKGKACNESCPLGSYSINCSKQCQCLVGPCDSVTGECGNGGCKDGWKGKACNESCPLGSYSLNCSKQCQCLMGPCDKVTGECGNGRCQDGWKGKACNETSEDTKQSPTIIWISTASGSGLLIVCVTTIACVCSRRKKRKRALEAVQSNELQSSKSPEGNYIEL</sequence>
<dbReference type="InterPro" id="IPR022409">
    <property type="entry name" value="PKD/Chitinase_dom"/>
</dbReference>
<feature type="disulfide bond" evidence="4">
    <location>
        <begin position="517"/>
        <end position="532"/>
    </location>
</feature>
<organism evidence="8 9">
    <name type="scientific">Dreissena polymorpha</name>
    <name type="common">Zebra mussel</name>
    <name type="synonym">Mytilus polymorpha</name>
    <dbReference type="NCBI Taxonomy" id="45954"/>
    <lineage>
        <taxon>Eukaryota</taxon>
        <taxon>Metazoa</taxon>
        <taxon>Spiralia</taxon>
        <taxon>Lophotrochozoa</taxon>
        <taxon>Mollusca</taxon>
        <taxon>Bivalvia</taxon>
        <taxon>Autobranchia</taxon>
        <taxon>Heteroconchia</taxon>
        <taxon>Euheterodonta</taxon>
        <taxon>Imparidentia</taxon>
        <taxon>Neoheterodontei</taxon>
        <taxon>Myida</taxon>
        <taxon>Dreissenoidea</taxon>
        <taxon>Dreissenidae</taxon>
        <taxon>Dreissena</taxon>
    </lineage>
</organism>
<feature type="disulfide bond" evidence="4">
    <location>
        <begin position="335"/>
        <end position="347"/>
    </location>
</feature>
<evidence type="ECO:0000256" key="5">
    <source>
        <dbReference type="SAM" id="Phobius"/>
    </source>
</evidence>
<dbReference type="InterPro" id="IPR013783">
    <property type="entry name" value="Ig-like_fold"/>
</dbReference>
<keyword evidence="2 4" id="KW-1015">Disulfide bond</keyword>
<dbReference type="PROSITE" id="PS50068">
    <property type="entry name" value="LDLRA_2"/>
    <property type="match status" value="4"/>
</dbReference>
<reference evidence="8" key="1">
    <citation type="journal article" date="2019" name="bioRxiv">
        <title>The Genome of the Zebra Mussel, Dreissena polymorpha: A Resource for Invasive Species Research.</title>
        <authorList>
            <person name="McCartney M.A."/>
            <person name="Auch B."/>
            <person name="Kono T."/>
            <person name="Mallez S."/>
            <person name="Zhang Y."/>
            <person name="Obille A."/>
            <person name="Becker A."/>
            <person name="Abrahante J.E."/>
            <person name="Garbe J."/>
            <person name="Badalamenti J.P."/>
            <person name="Herman A."/>
            <person name="Mangelson H."/>
            <person name="Liachko I."/>
            <person name="Sullivan S."/>
            <person name="Sone E.D."/>
            <person name="Koren S."/>
            <person name="Silverstein K.A.T."/>
            <person name="Beckman K.B."/>
            <person name="Gohl D.M."/>
        </authorList>
    </citation>
    <scope>NUCLEOTIDE SEQUENCE</scope>
    <source>
        <strain evidence="8">Duluth1</strain>
        <tissue evidence="8">Whole animal</tissue>
    </source>
</reference>
<dbReference type="FunFam" id="2.60.120.290:FF:000013">
    <property type="entry name" value="Membrane frizzled-related protein"/>
    <property type="match status" value="2"/>
</dbReference>
<evidence type="ECO:0000256" key="4">
    <source>
        <dbReference type="PROSITE-ProRule" id="PRU00124"/>
    </source>
</evidence>
<feature type="disulfide bond" evidence="4">
    <location>
        <begin position="373"/>
        <end position="385"/>
    </location>
</feature>
<accession>A0A9D4R8D9</accession>
<keyword evidence="5" id="KW-0472">Membrane</keyword>
<proteinExistence type="predicted"/>
<feature type="disulfide bond" evidence="4">
    <location>
        <begin position="354"/>
        <end position="369"/>
    </location>
</feature>
<dbReference type="SMART" id="SM00321">
    <property type="entry name" value="WSC"/>
    <property type="match status" value="2"/>
</dbReference>
<dbReference type="InterPro" id="IPR002889">
    <property type="entry name" value="WSC_carb-bd"/>
</dbReference>
<dbReference type="SUPFAM" id="SSF49854">
    <property type="entry name" value="Spermadhesin, CUB domain"/>
    <property type="match status" value="2"/>
</dbReference>
<dbReference type="Pfam" id="PF00431">
    <property type="entry name" value="CUB"/>
    <property type="match status" value="2"/>
</dbReference>
<name>A0A9D4R8D9_DREPO</name>
<keyword evidence="9" id="KW-1185">Reference proteome</keyword>
<dbReference type="InterPro" id="IPR000859">
    <property type="entry name" value="CUB_dom"/>
</dbReference>
<dbReference type="InterPro" id="IPR036055">
    <property type="entry name" value="LDL_receptor-like_sf"/>
</dbReference>
<dbReference type="PROSITE" id="PS01180">
    <property type="entry name" value="CUB"/>
    <property type="match status" value="2"/>
</dbReference>
<evidence type="ECO:0000256" key="1">
    <source>
        <dbReference type="ARBA" id="ARBA00022737"/>
    </source>
</evidence>
<dbReference type="Gene3D" id="2.60.40.10">
    <property type="entry name" value="Immunoglobulins"/>
    <property type="match status" value="1"/>
</dbReference>
<keyword evidence="5" id="KW-1133">Transmembrane helix</keyword>
<dbReference type="PRINTS" id="PR00261">
    <property type="entry name" value="LDLRECEPTOR"/>
</dbReference>
<protein>
    <submittedName>
        <fullName evidence="8">Uncharacterized protein</fullName>
    </submittedName>
</protein>
<keyword evidence="5" id="KW-0812">Transmembrane</keyword>
<feature type="disulfide bond" evidence="4">
    <location>
        <begin position="380"/>
        <end position="398"/>
    </location>
</feature>
<evidence type="ECO:0000313" key="8">
    <source>
        <dbReference type="EMBL" id="KAH3857070.1"/>
    </source>
</evidence>
<dbReference type="PROSITE" id="PS01209">
    <property type="entry name" value="LDLRA_1"/>
    <property type="match status" value="1"/>
</dbReference>
<dbReference type="InterPro" id="IPR023415">
    <property type="entry name" value="LDLR_class-A_CS"/>
</dbReference>
<feature type="domain" description="CUB" evidence="6">
    <location>
        <begin position="534"/>
        <end position="646"/>
    </location>
</feature>
<dbReference type="Pfam" id="PF22352">
    <property type="entry name" value="K319L-like_PKD"/>
    <property type="match status" value="1"/>
</dbReference>
<dbReference type="InterPro" id="IPR035914">
    <property type="entry name" value="Sperma_CUB_dom_sf"/>
</dbReference>
<evidence type="ECO:0000259" key="7">
    <source>
        <dbReference type="PROSITE" id="PS51212"/>
    </source>
</evidence>
<keyword evidence="1" id="KW-0677">Repeat</keyword>
<evidence type="ECO:0000256" key="2">
    <source>
        <dbReference type="ARBA" id="ARBA00023157"/>
    </source>
</evidence>
<feature type="domain" description="WSC" evidence="7">
    <location>
        <begin position="649"/>
        <end position="738"/>
    </location>
</feature>
<evidence type="ECO:0000259" key="6">
    <source>
        <dbReference type="PROSITE" id="PS01180"/>
    </source>
</evidence>
<feature type="transmembrane region" description="Helical" evidence="5">
    <location>
        <begin position="884"/>
        <end position="907"/>
    </location>
</feature>
<dbReference type="PROSITE" id="PS51212">
    <property type="entry name" value="WSC"/>
    <property type="match status" value="2"/>
</dbReference>
<feature type="disulfide bond" evidence="4">
    <location>
        <begin position="304"/>
        <end position="322"/>
    </location>
</feature>
<dbReference type="EMBL" id="JAIWYP010000003">
    <property type="protein sequence ID" value="KAH3857070.1"/>
    <property type="molecule type" value="Genomic_DNA"/>
</dbReference>
<gene>
    <name evidence="8" type="ORF">DPMN_099668</name>
</gene>
<dbReference type="Gene3D" id="4.10.400.10">
    <property type="entry name" value="Low-density Lipoprotein Receptor"/>
    <property type="match status" value="4"/>
</dbReference>
<comment type="caution">
    <text evidence="3">Lacks conserved residue(s) required for the propagation of feature annotation.</text>
</comment>
<dbReference type="SMART" id="SM00089">
    <property type="entry name" value="PKD"/>
    <property type="match status" value="1"/>
</dbReference>
<feature type="domain" description="WSC" evidence="7">
    <location>
        <begin position="116"/>
        <end position="205"/>
    </location>
</feature>
<dbReference type="Proteomes" id="UP000828390">
    <property type="component" value="Unassembled WGS sequence"/>
</dbReference>
<feature type="disulfide bond" evidence="4">
    <location>
        <begin position="297"/>
        <end position="309"/>
    </location>
</feature>
<evidence type="ECO:0000256" key="3">
    <source>
        <dbReference type="PROSITE-ProRule" id="PRU00059"/>
    </source>
</evidence>
<comment type="caution">
    <text evidence="8">The sequence shown here is derived from an EMBL/GenBank/DDBJ whole genome shotgun (WGS) entry which is preliminary data.</text>
</comment>
<feature type="disulfide bond" evidence="4">
    <location>
        <begin position="316"/>
        <end position="331"/>
    </location>
</feature>
<dbReference type="CDD" id="cd00146">
    <property type="entry name" value="PKD"/>
    <property type="match status" value="1"/>
</dbReference>
<dbReference type="CDD" id="cd00112">
    <property type="entry name" value="LDLa"/>
    <property type="match status" value="4"/>
</dbReference>
<dbReference type="SMART" id="SM00192">
    <property type="entry name" value="LDLa"/>
    <property type="match status" value="4"/>
</dbReference>
<dbReference type="Pfam" id="PF00057">
    <property type="entry name" value="Ldl_recept_a"/>
    <property type="match status" value="4"/>
</dbReference>
<feature type="disulfide bond" evidence="4">
    <location>
        <begin position="505"/>
        <end position="523"/>
    </location>
</feature>
<feature type="disulfide bond" evidence="4">
    <location>
        <begin position="342"/>
        <end position="360"/>
    </location>
</feature>
<feature type="disulfide bond" evidence="4">
    <location>
        <begin position="498"/>
        <end position="510"/>
    </location>
</feature>
<dbReference type="Gene3D" id="2.170.300.10">
    <property type="entry name" value="Tie2 ligand-binding domain superfamily"/>
    <property type="match status" value="2"/>
</dbReference>
<dbReference type="SMART" id="SM00042">
    <property type="entry name" value="CUB"/>
    <property type="match status" value="2"/>
</dbReference>
<dbReference type="Pfam" id="PF01822">
    <property type="entry name" value="WSC"/>
    <property type="match status" value="2"/>
</dbReference>
<feature type="disulfide bond" evidence="4">
    <location>
        <begin position="392"/>
        <end position="407"/>
    </location>
</feature>
<dbReference type="InterPro" id="IPR035986">
    <property type="entry name" value="PKD_dom_sf"/>
</dbReference>
<dbReference type="InterPro" id="IPR002172">
    <property type="entry name" value="LDrepeatLR_classA_rpt"/>
</dbReference>
<dbReference type="PANTHER" id="PTHR24251:SF50">
    <property type="entry name" value="ATTRACTIN-LIKE 1A"/>
    <property type="match status" value="1"/>
</dbReference>
<feature type="domain" description="CUB" evidence="6">
    <location>
        <begin position="1"/>
        <end position="113"/>
    </location>
</feature>
<dbReference type="SUPFAM" id="SSF49299">
    <property type="entry name" value="PKD domain"/>
    <property type="match status" value="1"/>
</dbReference>
<dbReference type="CDD" id="cd00041">
    <property type="entry name" value="CUB"/>
    <property type="match status" value="2"/>
</dbReference>
<evidence type="ECO:0000313" key="9">
    <source>
        <dbReference type="Proteomes" id="UP000828390"/>
    </source>
</evidence>
<dbReference type="Gene3D" id="2.60.120.290">
    <property type="entry name" value="Spermadhesin, CUB domain"/>
    <property type="match status" value="2"/>
</dbReference>
<reference evidence="8" key="2">
    <citation type="submission" date="2020-11" db="EMBL/GenBank/DDBJ databases">
        <authorList>
            <person name="McCartney M.A."/>
            <person name="Auch B."/>
            <person name="Kono T."/>
            <person name="Mallez S."/>
            <person name="Becker A."/>
            <person name="Gohl D.M."/>
            <person name="Silverstein K.A.T."/>
            <person name="Koren S."/>
            <person name="Bechman K.B."/>
            <person name="Herman A."/>
            <person name="Abrahante J.E."/>
            <person name="Garbe J."/>
        </authorList>
    </citation>
    <scope>NUCLEOTIDE SEQUENCE</scope>
    <source>
        <strain evidence="8">Duluth1</strain>
        <tissue evidence="8">Whole animal</tissue>
    </source>
</reference>